<gene>
    <name evidence="3" type="ORF">F4U95_20290</name>
    <name evidence="2" type="ORF">F4U96_20165</name>
</gene>
<dbReference type="RefSeq" id="WP_120252692.1">
    <property type="nucleotide sequence ID" value="NZ_VYQA01000019.1"/>
</dbReference>
<feature type="domain" description="Bacterial HORMA" evidence="1">
    <location>
        <begin position="4"/>
        <end position="163"/>
    </location>
</feature>
<reference evidence="4 5" key="1">
    <citation type="submission" date="2019-09" db="EMBL/GenBank/DDBJ databases">
        <authorList>
            <person name="Feng G."/>
        </authorList>
    </citation>
    <scope>NUCLEOTIDE SEQUENCE [LARGE SCALE GENOMIC DNA]</scope>
    <source>
        <strain evidence="3 4">KACC 19283</strain>
        <strain evidence="2 5">KACC 19284</strain>
    </source>
</reference>
<evidence type="ECO:0000313" key="5">
    <source>
        <dbReference type="Proteomes" id="UP000326364"/>
    </source>
</evidence>
<dbReference type="AlphaFoldDB" id="A0A5J5HUL5"/>
<proteinExistence type="predicted"/>
<evidence type="ECO:0000313" key="2">
    <source>
        <dbReference type="EMBL" id="KAA9012973.1"/>
    </source>
</evidence>
<accession>A0A5J5HUL5</accession>
<keyword evidence="5" id="KW-1185">Reference proteome</keyword>
<dbReference type="Proteomes" id="UP000325933">
    <property type="component" value="Unassembled WGS sequence"/>
</dbReference>
<comment type="caution">
    <text evidence="3">The sequence shown here is derived from an EMBL/GenBank/DDBJ whole genome shotgun (WGS) entry which is preliminary data.</text>
</comment>
<dbReference type="EMBL" id="VYQA01000019">
    <property type="protein sequence ID" value="KAA9025219.1"/>
    <property type="molecule type" value="Genomic_DNA"/>
</dbReference>
<name>A0A5J5HUL5_9SPHN</name>
<evidence type="ECO:0000313" key="3">
    <source>
        <dbReference type="EMBL" id="KAA9025219.1"/>
    </source>
</evidence>
<dbReference type="Proteomes" id="UP000326364">
    <property type="component" value="Unassembled WGS sequence"/>
</dbReference>
<protein>
    <recommendedName>
        <fullName evidence="1">Bacterial HORMA domain-containing protein</fullName>
    </recommendedName>
</protein>
<sequence>MSLTLTRSQSATYTDTDIESVMRRVKADLIMIANSTGCWSEDTARLYAHDIELLVKRGHLAWVDVTLLSYGAERQAVRFTPSSEAGGWTSSRPGALWPRVPSPRLRIILSHTSSYTAEAEASLSKLFKVKWHATSEDTSHAGLAAAGGRDYASSSFGMKRKDWGQ</sequence>
<evidence type="ECO:0000259" key="1">
    <source>
        <dbReference type="Pfam" id="PF18138"/>
    </source>
</evidence>
<dbReference type="EMBL" id="VYQB01000019">
    <property type="protein sequence ID" value="KAA9012973.1"/>
    <property type="molecule type" value="Genomic_DNA"/>
</dbReference>
<organism evidence="3 4">
    <name type="scientific">Sphingobium limneticum</name>
    <dbReference type="NCBI Taxonomy" id="1007511"/>
    <lineage>
        <taxon>Bacteria</taxon>
        <taxon>Pseudomonadati</taxon>
        <taxon>Pseudomonadota</taxon>
        <taxon>Alphaproteobacteria</taxon>
        <taxon>Sphingomonadales</taxon>
        <taxon>Sphingomonadaceae</taxon>
        <taxon>Sphingobium</taxon>
    </lineage>
</organism>
<evidence type="ECO:0000313" key="4">
    <source>
        <dbReference type="Proteomes" id="UP000325933"/>
    </source>
</evidence>
<dbReference type="InterPro" id="IPR041162">
    <property type="entry name" value="Bact_HORMA_1"/>
</dbReference>
<dbReference type="Pfam" id="PF18138">
    <property type="entry name" value="bacHORMA_1"/>
    <property type="match status" value="1"/>
</dbReference>